<evidence type="ECO:0000256" key="3">
    <source>
        <dbReference type="ARBA" id="ARBA00022603"/>
    </source>
</evidence>
<evidence type="ECO:0000313" key="7">
    <source>
        <dbReference type="EMBL" id="MDA5397731.1"/>
    </source>
</evidence>
<keyword evidence="5 6" id="KW-0949">S-adenosyl-L-methionine</keyword>
<keyword evidence="7" id="KW-0687">Ribonucleoprotein</keyword>
<comment type="catalytic activity">
    <reaction evidence="6">
        <text>L-lysyl-[protein] + 3 S-adenosyl-L-methionine = N(6),N(6),N(6)-trimethyl-L-lysyl-[protein] + 3 S-adenosyl-L-homocysteine + 3 H(+)</text>
        <dbReference type="Rhea" id="RHEA:54192"/>
        <dbReference type="Rhea" id="RHEA-COMP:9752"/>
        <dbReference type="Rhea" id="RHEA-COMP:13826"/>
        <dbReference type="ChEBI" id="CHEBI:15378"/>
        <dbReference type="ChEBI" id="CHEBI:29969"/>
        <dbReference type="ChEBI" id="CHEBI:57856"/>
        <dbReference type="ChEBI" id="CHEBI:59789"/>
        <dbReference type="ChEBI" id="CHEBI:61961"/>
    </reaction>
</comment>
<dbReference type="GO" id="GO:0008276">
    <property type="term" value="F:protein methyltransferase activity"/>
    <property type="evidence" value="ECO:0007669"/>
    <property type="project" value="UniProtKB-UniRule"/>
</dbReference>
<feature type="binding site" evidence="6">
    <location>
        <position position="159"/>
    </location>
    <ligand>
        <name>S-adenosyl-L-methionine</name>
        <dbReference type="ChEBI" id="CHEBI:59789"/>
    </ligand>
</feature>
<sequence length="291" mass="31753">MNQIRLFVTAGQRECAKALDLLSNRFEDDGYPISTMEIDEDTDIWEVSLYAEADQRDHLAGSVSACLEPLFSPPRLEIEELPDIDWVAHSLEGLQPVRAGRFVVHGSHDRHNLKTGELAIEIDAGRAFGTGHHGTTEGCLEMIDVLAKRRSYRRILDLGTGSGVLAIAAAKITASSILATDIDPVAVTVAAENARKNQCAGRIELKTAAGFHADIFARSGPFDLIVANILARPLMALAPGLSRNLAQGGDVILSGILAEQRMRVLAAYKAQALYHRQTLWRDGWVTLHLSR</sequence>
<feature type="binding site" evidence="6">
    <location>
        <position position="228"/>
    </location>
    <ligand>
        <name>S-adenosyl-L-methionine</name>
        <dbReference type="ChEBI" id="CHEBI:59789"/>
    </ligand>
</feature>
<dbReference type="CDD" id="cd02440">
    <property type="entry name" value="AdoMet_MTases"/>
    <property type="match status" value="1"/>
</dbReference>
<keyword evidence="7" id="KW-0689">Ribosomal protein</keyword>
<evidence type="ECO:0000256" key="6">
    <source>
        <dbReference type="HAMAP-Rule" id="MF_00735"/>
    </source>
</evidence>
<dbReference type="PANTHER" id="PTHR43648:SF1">
    <property type="entry name" value="ELECTRON TRANSFER FLAVOPROTEIN BETA SUBUNIT LYSINE METHYLTRANSFERASE"/>
    <property type="match status" value="1"/>
</dbReference>
<comment type="function">
    <text evidence="6">Methylates ribosomal protein L11.</text>
</comment>
<comment type="caution">
    <text evidence="7">The sequence shown here is derived from an EMBL/GenBank/DDBJ whole genome shotgun (WGS) entry which is preliminary data.</text>
</comment>
<dbReference type="SUPFAM" id="SSF53335">
    <property type="entry name" value="S-adenosyl-L-methionine-dependent methyltransferases"/>
    <property type="match status" value="1"/>
</dbReference>
<evidence type="ECO:0000313" key="8">
    <source>
        <dbReference type="Proteomes" id="UP001151234"/>
    </source>
</evidence>
<evidence type="ECO:0000256" key="5">
    <source>
        <dbReference type="ARBA" id="ARBA00022691"/>
    </source>
</evidence>
<dbReference type="InterPro" id="IPR004498">
    <property type="entry name" value="Ribosomal_PrmA_MeTrfase"/>
</dbReference>
<keyword evidence="3 6" id="KW-0489">Methyltransferase</keyword>
<evidence type="ECO:0000256" key="4">
    <source>
        <dbReference type="ARBA" id="ARBA00022679"/>
    </source>
</evidence>
<dbReference type="InterPro" id="IPR029063">
    <property type="entry name" value="SAM-dependent_MTases_sf"/>
</dbReference>
<proteinExistence type="inferred from homology"/>
<dbReference type="Proteomes" id="UP001151234">
    <property type="component" value="Unassembled WGS sequence"/>
</dbReference>
<dbReference type="GO" id="GO:0032259">
    <property type="term" value="P:methylation"/>
    <property type="evidence" value="ECO:0007669"/>
    <property type="project" value="UniProtKB-KW"/>
</dbReference>
<keyword evidence="8" id="KW-1185">Reference proteome</keyword>
<dbReference type="Gene3D" id="3.40.50.150">
    <property type="entry name" value="Vaccinia Virus protein VP39"/>
    <property type="match status" value="1"/>
</dbReference>
<feature type="binding site" evidence="6">
    <location>
        <position position="136"/>
    </location>
    <ligand>
        <name>S-adenosyl-L-methionine</name>
        <dbReference type="ChEBI" id="CHEBI:59789"/>
    </ligand>
</feature>
<evidence type="ECO:0000256" key="2">
    <source>
        <dbReference type="ARBA" id="ARBA00022490"/>
    </source>
</evidence>
<gene>
    <name evidence="6" type="primary">prmA</name>
    <name evidence="7" type="ORF">OQ273_04010</name>
</gene>
<protein>
    <recommendedName>
        <fullName evidence="6">Ribosomal protein L11 methyltransferase</fullName>
        <shortName evidence="6">L11 Mtase</shortName>
        <ecNumber evidence="6">2.1.1.-</ecNumber>
    </recommendedName>
</protein>
<name>A0A9X3UFU3_9HYPH</name>
<evidence type="ECO:0000256" key="1">
    <source>
        <dbReference type="ARBA" id="ARBA00009741"/>
    </source>
</evidence>
<reference evidence="7" key="1">
    <citation type="submission" date="2022-11" db="EMBL/GenBank/DDBJ databases">
        <title>Draft genome sequence of Hoeflea poritis E7-10 and Hoeflea prorocentri PM5-8, separated from scleractinian coral Porites lutea and marine dinoflagellate.</title>
        <authorList>
            <person name="Zhang G."/>
            <person name="Wei Q."/>
            <person name="Cai L."/>
        </authorList>
    </citation>
    <scope>NUCLEOTIDE SEQUENCE</scope>
    <source>
        <strain evidence="7">PM5-8</strain>
    </source>
</reference>
<dbReference type="InterPro" id="IPR050078">
    <property type="entry name" value="Ribosomal_L11_MeTrfase_PrmA"/>
</dbReference>
<accession>A0A9X3UFU3</accession>
<keyword evidence="4 6" id="KW-0808">Transferase</keyword>
<dbReference type="EC" id="2.1.1.-" evidence="6"/>
<dbReference type="EMBL" id="JAPJZI010000001">
    <property type="protein sequence ID" value="MDA5397731.1"/>
    <property type="molecule type" value="Genomic_DNA"/>
</dbReference>
<dbReference type="RefSeq" id="WP_267989184.1">
    <property type="nucleotide sequence ID" value="NZ_JAPJZI010000001.1"/>
</dbReference>
<dbReference type="PANTHER" id="PTHR43648">
    <property type="entry name" value="ELECTRON TRANSFER FLAVOPROTEIN BETA SUBUNIT LYSINE METHYLTRANSFERASE"/>
    <property type="match status" value="1"/>
</dbReference>
<comment type="subcellular location">
    <subcellularLocation>
        <location evidence="6">Cytoplasm</location>
    </subcellularLocation>
</comment>
<keyword evidence="2 6" id="KW-0963">Cytoplasm</keyword>
<dbReference type="AlphaFoldDB" id="A0A9X3UFU3"/>
<feature type="binding site" evidence="6">
    <location>
        <position position="181"/>
    </location>
    <ligand>
        <name>S-adenosyl-L-methionine</name>
        <dbReference type="ChEBI" id="CHEBI:59789"/>
    </ligand>
</feature>
<comment type="similarity">
    <text evidence="1 6">Belongs to the methyltransferase superfamily. PrmA family.</text>
</comment>
<dbReference type="NCBIfam" id="NF001784">
    <property type="entry name" value="PRK00517.2-1"/>
    <property type="match status" value="1"/>
</dbReference>
<dbReference type="GO" id="GO:0005840">
    <property type="term" value="C:ribosome"/>
    <property type="evidence" value="ECO:0007669"/>
    <property type="project" value="UniProtKB-KW"/>
</dbReference>
<organism evidence="7 8">
    <name type="scientific">Hoeflea prorocentri</name>
    <dbReference type="NCBI Taxonomy" id="1922333"/>
    <lineage>
        <taxon>Bacteria</taxon>
        <taxon>Pseudomonadati</taxon>
        <taxon>Pseudomonadota</taxon>
        <taxon>Alphaproteobacteria</taxon>
        <taxon>Hyphomicrobiales</taxon>
        <taxon>Rhizobiaceae</taxon>
        <taxon>Hoeflea</taxon>
    </lineage>
</organism>
<dbReference type="HAMAP" id="MF_00735">
    <property type="entry name" value="Methyltr_PrmA"/>
    <property type="match status" value="1"/>
</dbReference>
<dbReference type="Pfam" id="PF06325">
    <property type="entry name" value="PrmA"/>
    <property type="match status" value="1"/>
</dbReference>
<dbReference type="GO" id="GO:0005737">
    <property type="term" value="C:cytoplasm"/>
    <property type="evidence" value="ECO:0007669"/>
    <property type="project" value="UniProtKB-SubCell"/>
</dbReference>